<dbReference type="WBParaSite" id="MBELARI_LOCUS15112">
    <property type="protein sequence ID" value="MBELARI_LOCUS15112"/>
    <property type="gene ID" value="MBELARI_LOCUS15112"/>
</dbReference>
<dbReference type="PANTHER" id="PTHR15223">
    <property type="entry name" value="NADH-UBIQUINONE OXIDOREDUCTASE AGGG SUBUNIT"/>
    <property type="match status" value="1"/>
</dbReference>
<comment type="subcellular location">
    <subcellularLocation>
        <location evidence="2">Mitochondrion inner membrane</location>
        <topology evidence="2">Peripheral membrane protein</topology>
        <orientation evidence="2">Matrix side</orientation>
    </subcellularLocation>
</comment>
<reference evidence="13" key="1">
    <citation type="submission" date="2024-02" db="UniProtKB">
        <authorList>
            <consortium name="WormBaseParasite"/>
        </authorList>
    </citation>
    <scope>IDENTIFICATION</scope>
</reference>
<keyword evidence="11" id="KW-0472">Membrane</keyword>
<keyword evidence="8" id="KW-0809">Transit peptide</keyword>
<comment type="similarity">
    <text evidence="3">Belongs to the complex I NDUFB2 subunit family.</text>
</comment>
<evidence type="ECO:0000256" key="1">
    <source>
        <dbReference type="ARBA" id="ARBA00003195"/>
    </source>
</evidence>
<dbReference type="PANTHER" id="PTHR15223:SF1">
    <property type="entry name" value="NADH DEHYDROGENASE [UBIQUINONE] 1 BETA SUBCOMPLEX SUBUNIT 2, MITOCHONDRIAL"/>
    <property type="match status" value="1"/>
</dbReference>
<keyword evidence="10" id="KW-0496">Mitochondrion</keyword>
<sequence length="157" mass="18142">MLVPFRAASLVARLARVRATSAHLGPIRHRMAWGEDARGAEVPVGAKLGHPEDPETHTYDGHYSGSPEKGDNLIPDYWYRRPTMGQTYIDRCVSLFISGLMWCWFSYHMYYHSGHLFGHWYMPYLREFSDEELGIPADSSSDPEYWGHHGEKYGTYR</sequence>
<name>A0AAF3EM42_9BILA</name>
<dbReference type="GO" id="GO:0005743">
    <property type="term" value="C:mitochondrial inner membrane"/>
    <property type="evidence" value="ECO:0007669"/>
    <property type="project" value="UniProtKB-SubCell"/>
</dbReference>
<evidence type="ECO:0000256" key="8">
    <source>
        <dbReference type="ARBA" id="ARBA00022946"/>
    </source>
</evidence>
<evidence type="ECO:0000256" key="10">
    <source>
        <dbReference type="ARBA" id="ARBA00023128"/>
    </source>
</evidence>
<keyword evidence="9" id="KW-0249">Electron transport</keyword>
<accession>A0AAF3EM42</accession>
<evidence type="ECO:0000256" key="5">
    <source>
        <dbReference type="ARBA" id="ARBA00022448"/>
    </source>
</evidence>
<comment type="function">
    <text evidence="1">Accessory subunit of the mitochondrial membrane respiratory chain NADH dehydrogenase (Complex I), that is believed not to be involved in catalysis. Complex I functions in the transfer of electrons from NADH to the respiratory chain. The immediate electron acceptor for the enzyme is believed to be ubiquinone.</text>
</comment>
<evidence type="ECO:0000256" key="9">
    <source>
        <dbReference type="ARBA" id="ARBA00022982"/>
    </source>
</evidence>
<evidence type="ECO:0000256" key="7">
    <source>
        <dbReference type="ARBA" id="ARBA00022792"/>
    </source>
</evidence>
<evidence type="ECO:0000256" key="4">
    <source>
        <dbReference type="ARBA" id="ARBA00011533"/>
    </source>
</evidence>
<dbReference type="GO" id="GO:0032981">
    <property type="term" value="P:mitochondrial respiratory chain complex I assembly"/>
    <property type="evidence" value="ECO:0007669"/>
    <property type="project" value="TreeGrafter"/>
</dbReference>
<protein>
    <submittedName>
        <fullName evidence="13">NADH dehydrogenase [ubiquinone] 1 beta subcomplex subunit 2, mitochondrial</fullName>
    </submittedName>
</protein>
<comment type="subunit">
    <text evidence="4">Complex I is composed of 45 different subunits.</text>
</comment>
<keyword evidence="7" id="KW-0999">Mitochondrion inner membrane</keyword>
<evidence type="ECO:0000313" key="13">
    <source>
        <dbReference type="WBParaSite" id="MBELARI_LOCUS15112"/>
    </source>
</evidence>
<dbReference type="Proteomes" id="UP000887575">
    <property type="component" value="Unassembled WGS sequence"/>
</dbReference>
<dbReference type="AlphaFoldDB" id="A0AAF3EM42"/>
<evidence type="ECO:0000256" key="3">
    <source>
        <dbReference type="ARBA" id="ARBA00005923"/>
    </source>
</evidence>
<keyword evidence="5" id="KW-0813">Transport</keyword>
<evidence type="ECO:0000256" key="6">
    <source>
        <dbReference type="ARBA" id="ARBA00022660"/>
    </source>
</evidence>
<keyword evidence="6" id="KW-0679">Respiratory chain</keyword>
<evidence type="ECO:0000313" key="12">
    <source>
        <dbReference type="Proteomes" id="UP000887575"/>
    </source>
</evidence>
<organism evidence="12 13">
    <name type="scientific">Mesorhabditis belari</name>
    <dbReference type="NCBI Taxonomy" id="2138241"/>
    <lineage>
        <taxon>Eukaryota</taxon>
        <taxon>Metazoa</taxon>
        <taxon>Ecdysozoa</taxon>
        <taxon>Nematoda</taxon>
        <taxon>Chromadorea</taxon>
        <taxon>Rhabditida</taxon>
        <taxon>Rhabditina</taxon>
        <taxon>Rhabditomorpha</taxon>
        <taxon>Rhabditoidea</taxon>
        <taxon>Rhabditidae</taxon>
        <taxon>Mesorhabditinae</taxon>
        <taxon>Mesorhabditis</taxon>
    </lineage>
</organism>
<proteinExistence type="inferred from homology"/>
<evidence type="ECO:0000256" key="11">
    <source>
        <dbReference type="ARBA" id="ARBA00023136"/>
    </source>
</evidence>
<keyword evidence="12" id="KW-1185">Reference proteome</keyword>
<dbReference type="InterPro" id="IPR026627">
    <property type="entry name" value="NDUFB2_animal"/>
</dbReference>
<evidence type="ECO:0000256" key="2">
    <source>
        <dbReference type="ARBA" id="ARBA00004443"/>
    </source>
</evidence>
<dbReference type="Pfam" id="PF14813">
    <property type="entry name" value="NADH_B2"/>
    <property type="match status" value="1"/>
</dbReference>
<dbReference type="GO" id="GO:0045271">
    <property type="term" value="C:respiratory chain complex I"/>
    <property type="evidence" value="ECO:0007669"/>
    <property type="project" value="InterPro"/>
</dbReference>